<dbReference type="GO" id="GO:0006914">
    <property type="term" value="P:autophagy"/>
    <property type="evidence" value="ECO:0007669"/>
    <property type="project" value="UniProtKB-KW"/>
</dbReference>
<evidence type="ECO:0000256" key="6">
    <source>
        <dbReference type="ARBA" id="ARBA00013776"/>
    </source>
</evidence>
<dbReference type="GO" id="GO:0031966">
    <property type="term" value="C:mitochondrial membrane"/>
    <property type="evidence" value="ECO:0007669"/>
    <property type="project" value="UniProtKB-SubCell"/>
</dbReference>
<evidence type="ECO:0000256" key="4">
    <source>
        <dbReference type="ARBA" id="ARBA00004614"/>
    </source>
</evidence>
<evidence type="ECO:0000256" key="17">
    <source>
        <dbReference type="ARBA" id="ARBA00023329"/>
    </source>
</evidence>
<dbReference type="STRING" id="1314781.A0A165N5N4"/>
<keyword evidence="15 19" id="KW-0472">Membrane</keyword>
<dbReference type="InterPro" id="IPR044865">
    <property type="entry name" value="MRH_dom"/>
</dbReference>
<evidence type="ECO:0000256" key="8">
    <source>
        <dbReference type="ARBA" id="ARBA00022692"/>
    </source>
</evidence>
<feature type="signal peptide" evidence="20">
    <location>
        <begin position="1"/>
        <end position="17"/>
    </location>
</feature>
<keyword evidence="10" id="KW-0653">Protein transport</keyword>
<evidence type="ECO:0000259" key="21">
    <source>
        <dbReference type="PROSITE" id="PS51914"/>
    </source>
</evidence>
<dbReference type="Gene3D" id="2.70.130.10">
    <property type="entry name" value="Mannose-6-phosphate receptor binding domain"/>
    <property type="match status" value="1"/>
</dbReference>
<dbReference type="InterPro" id="IPR009011">
    <property type="entry name" value="Man6P_isomerase_rcpt-bd_dom_sf"/>
</dbReference>
<organism evidence="22 23">
    <name type="scientific">Exidia glandulosa HHB12029</name>
    <dbReference type="NCBI Taxonomy" id="1314781"/>
    <lineage>
        <taxon>Eukaryota</taxon>
        <taxon>Fungi</taxon>
        <taxon>Dikarya</taxon>
        <taxon>Basidiomycota</taxon>
        <taxon>Agaricomycotina</taxon>
        <taxon>Agaricomycetes</taxon>
        <taxon>Auriculariales</taxon>
        <taxon>Exidiaceae</taxon>
        <taxon>Exidia</taxon>
    </lineage>
</organism>
<comment type="similarity">
    <text evidence="5">Belongs to the ATG27 family.</text>
</comment>
<dbReference type="GO" id="GO:0000139">
    <property type="term" value="C:Golgi membrane"/>
    <property type="evidence" value="ECO:0007669"/>
    <property type="project" value="UniProtKB-SubCell"/>
</dbReference>
<dbReference type="OrthoDB" id="29460at2759"/>
<evidence type="ECO:0000256" key="12">
    <source>
        <dbReference type="ARBA" id="ARBA00023006"/>
    </source>
</evidence>
<evidence type="ECO:0000256" key="2">
    <source>
        <dbReference type="ARBA" id="ARBA00004358"/>
    </source>
</evidence>
<feature type="chain" id="PRO_5007862871" description="Autophagy-related protein 27" evidence="20">
    <location>
        <begin position="18"/>
        <end position="264"/>
    </location>
</feature>
<protein>
    <recommendedName>
        <fullName evidence="6">Autophagy-related protein 27</fullName>
    </recommendedName>
</protein>
<evidence type="ECO:0000256" key="1">
    <source>
        <dbReference type="ARBA" id="ARBA00004304"/>
    </source>
</evidence>
<dbReference type="GO" id="GO:0034045">
    <property type="term" value="C:phagophore assembly site membrane"/>
    <property type="evidence" value="ECO:0007669"/>
    <property type="project" value="UniProtKB-SubCell"/>
</dbReference>
<evidence type="ECO:0000256" key="3">
    <source>
        <dbReference type="ARBA" id="ARBA00004472"/>
    </source>
</evidence>
<evidence type="ECO:0000256" key="5">
    <source>
        <dbReference type="ARBA" id="ARBA00005363"/>
    </source>
</evidence>
<evidence type="ECO:0000256" key="18">
    <source>
        <dbReference type="SAM" id="MobiDB-lite"/>
    </source>
</evidence>
<evidence type="ECO:0000256" key="9">
    <source>
        <dbReference type="ARBA" id="ARBA00022729"/>
    </source>
</evidence>
<dbReference type="InterPro" id="IPR018939">
    <property type="entry name" value="Autophagy-rel_prot_27"/>
</dbReference>
<keyword evidence="8 19" id="KW-0812">Transmembrane</keyword>
<sequence>MRSRLPLPLLLVALARAENCELKAEGPDAVFEVPNVVLNATRTVDWPPSVIVETVLFNLCAPLPKVDDVPAEDQCPEGTRACFTRTAKKGETKLVLGVIPAGLDKEKQSITALPNGGGLDLTLQGGAYVKQQQSFVITLKCAKEATDPTFENYERGAVSVQWSTPAACPAKRDGGGGGGTDDNKTPQGSSGGSLRMFFLLFILAIVAYFAIGSYYNMNTYGASGWDVIPHKDFWRELPYLVQDLAAHLCSAFQPRTSRGGYVSV</sequence>
<keyword evidence="12" id="KW-0072">Autophagy</keyword>
<evidence type="ECO:0000256" key="19">
    <source>
        <dbReference type="SAM" id="Phobius"/>
    </source>
</evidence>
<evidence type="ECO:0000256" key="11">
    <source>
        <dbReference type="ARBA" id="ARBA00022989"/>
    </source>
</evidence>
<reference evidence="22 23" key="1">
    <citation type="journal article" date="2016" name="Mol. Biol. Evol.">
        <title>Comparative Genomics of Early-Diverging Mushroom-Forming Fungi Provides Insights into the Origins of Lignocellulose Decay Capabilities.</title>
        <authorList>
            <person name="Nagy L.G."/>
            <person name="Riley R."/>
            <person name="Tritt A."/>
            <person name="Adam C."/>
            <person name="Daum C."/>
            <person name="Floudas D."/>
            <person name="Sun H."/>
            <person name="Yadav J.S."/>
            <person name="Pangilinan J."/>
            <person name="Larsson K.H."/>
            <person name="Matsuura K."/>
            <person name="Barry K."/>
            <person name="Labutti K."/>
            <person name="Kuo R."/>
            <person name="Ohm R.A."/>
            <person name="Bhattacharya S.S."/>
            <person name="Shirouzu T."/>
            <person name="Yoshinaga Y."/>
            <person name="Martin F.M."/>
            <person name="Grigoriev I.V."/>
            <person name="Hibbett D.S."/>
        </authorList>
    </citation>
    <scope>NUCLEOTIDE SEQUENCE [LARGE SCALE GENOMIC DNA]</scope>
    <source>
        <strain evidence="22 23">HHB12029</strain>
    </source>
</reference>
<dbReference type="PANTHER" id="PTHR15071">
    <property type="entry name" value="MANNOSE-6-PHOSPHATE RECEPTOR FAMILY MEMBER"/>
    <property type="match status" value="1"/>
</dbReference>
<keyword evidence="7" id="KW-0813">Transport</keyword>
<keyword evidence="9 20" id="KW-0732">Signal</keyword>
<dbReference type="Proteomes" id="UP000077266">
    <property type="component" value="Unassembled WGS sequence"/>
</dbReference>
<dbReference type="PROSITE" id="PS51914">
    <property type="entry name" value="MRH"/>
    <property type="match status" value="1"/>
</dbReference>
<feature type="domain" description="MRH" evidence="21">
    <location>
        <begin position="18"/>
        <end position="170"/>
    </location>
</feature>
<evidence type="ECO:0000256" key="15">
    <source>
        <dbReference type="ARBA" id="ARBA00023136"/>
    </source>
</evidence>
<dbReference type="InParanoid" id="A0A165N5N4"/>
<gene>
    <name evidence="22" type="ORF">EXIGLDRAFT_667597</name>
</gene>
<proteinExistence type="inferred from homology"/>
<keyword evidence="11 19" id="KW-1133">Transmembrane helix</keyword>
<dbReference type="GO" id="GO:0015031">
    <property type="term" value="P:protein transport"/>
    <property type="evidence" value="ECO:0007669"/>
    <property type="project" value="UniProtKB-KW"/>
</dbReference>
<evidence type="ECO:0000256" key="10">
    <source>
        <dbReference type="ARBA" id="ARBA00022927"/>
    </source>
</evidence>
<dbReference type="SUPFAM" id="SSF50911">
    <property type="entry name" value="Mannose 6-phosphate receptor domain"/>
    <property type="match status" value="1"/>
</dbReference>
<evidence type="ECO:0000313" key="22">
    <source>
        <dbReference type="EMBL" id="KZW00249.1"/>
    </source>
</evidence>
<keyword evidence="13" id="KW-0333">Golgi apparatus</keyword>
<accession>A0A165N5N4</accession>
<keyword evidence="14" id="KW-0496">Mitochondrion</keyword>
<name>A0A165N5N4_EXIGL</name>
<dbReference type="PANTHER" id="PTHR15071:SF13">
    <property type="entry name" value="AUTOPHAGY-RELATED PROTEIN 27"/>
    <property type="match status" value="1"/>
</dbReference>
<dbReference type="Pfam" id="PF09451">
    <property type="entry name" value="ATG27"/>
    <property type="match status" value="1"/>
</dbReference>
<evidence type="ECO:0000313" key="23">
    <source>
        <dbReference type="Proteomes" id="UP000077266"/>
    </source>
</evidence>
<evidence type="ECO:0000256" key="14">
    <source>
        <dbReference type="ARBA" id="ARBA00023128"/>
    </source>
</evidence>
<keyword evidence="23" id="KW-1185">Reference proteome</keyword>
<evidence type="ECO:0000256" key="16">
    <source>
        <dbReference type="ARBA" id="ARBA00023157"/>
    </source>
</evidence>
<evidence type="ECO:0000256" key="20">
    <source>
        <dbReference type="SAM" id="SignalP"/>
    </source>
</evidence>
<dbReference type="EMBL" id="KV425902">
    <property type="protein sequence ID" value="KZW00249.1"/>
    <property type="molecule type" value="Genomic_DNA"/>
</dbReference>
<dbReference type="GO" id="GO:0030659">
    <property type="term" value="C:cytoplasmic vesicle membrane"/>
    <property type="evidence" value="ECO:0007669"/>
    <property type="project" value="UniProtKB-SubCell"/>
</dbReference>
<dbReference type="AlphaFoldDB" id="A0A165N5N4"/>
<feature type="transmembrane region" description="Helical" evidence="19">
    <location>
        <begin position="196"/>
        <end position="215"/>
    </location>
</feature>
<evidence type="ECO:0000256" key="13">
    <source>
        <dbReference type="ARBA" id="ARBA00023034"/>
    </source>
</evidence>
<comment type="subcellular location">
    <subcellularLocation>
        <location evidence="2">Cytoplasmic vesicle membrane</location>
        <topology evidence="2">Single-pass type I membrane protein</topology>
    </subcellularLocation>
    <subcellularLocation>
        <location evidence="4">Golgi apparatus membrane</location>
        <topology evidence="4">Single-pass type I membrane protein</topology>
    </subcellularLocation>
    <subcellularLocation>
        <location evidence="1">Mitochondrion membrane</location>
        <topology evidence="1">Single-pass membrane protein</topology>
    </subcellularLocation>
    <subcellularLocation>
        <location evidence="3">Preautophagosomal structure membrane</location>
        <topology evidence="3">Single-pass type I membrane protein</topology>
    </subcellularLocation>
</comment>
<keyword evidence="17" id="KW-0968">Cytoplasmic vesicle</keyword>
<evidence type="ECO:0000256" key="7">
    <source>
        <dbReference type="ARBA" id="ARBA00022448"/>
    </source>
</evidence>
<keyword evidence="16" id="KW-1015">Disulfide bond</keyword>
<feature type="region of interest" description="Disordered" evidence="18">
    <location>
        <begin position="166"/>
        <end position="188"/>
    </location>
</feature>